<feature type="transmembrane region" description="Helical" evidence="1">
    <location>
        <begin position="106"/>
        <end position="134"/>
    </location>
</feature>
<keyword evidence="1" id="KW-0472">Membrane</keyword>
<dbReference type="EMBL" id="HBUF01225125">
    <property type="protein sequence ID" value="CAG6671069.1"/>
    <property type="molecule type" value="Transcribed_RNA"/>
</dbReference>
<sequence length="156" mass="17571">MVKLAILSSDERRKYDVLSSDKRQRYDVSFVITCLICYHGVSCVNQIYYMCFVCVHARFVYKHWKSADGGTDGLAATLQQFSTGAARQIKRSTTSLSLSNRFSAGLFSFLLFVGKVGLLELGLTLVFLSSISFLEDTSYSLNSFRKLEVKGFSFYS</sequence>
<reference evidence="2" key="1">
    <citation type="submission" date="2021-05" db="EMBL/GenBank/DDBJ databases">
        <authorList>
            <person name="Alioto T."/>
            <person name="Alioto T."/>
            <person name="Gomez Garrido J."/>
        </authorList>
    </citation>
    <scope>NUCLEOTIDE SEQUENCE</scope>
</reference>
<keyword evidence="1" id="KW-1133">Transmembrane helix</keyword>
<dbReference type="AlphaFoldDB" id="A0A8D8SNV4"/>
<proteinExistence type="predicted"/>
<protein>
    <submittedName>
        <fullName evidence="2">Uncharacterized protein</fullName>
    </submittedName>
</protein>
<evidence type="ECO:0000256" key="1">
    <source>
        <dbReference type="SAM" id="Phobius"/>
    </source>
</evidence>
<evidence type="ECO:0000313" key="2">
    <source>
        <dbReference type="EMBL" id="CAG6671069.1"/>
    </source>
</evidence>
<keyword evidence="1" id="KW-0812">Transmembrane</keyword>
<organism evidence="2">
    <name type="scientific">Cacopsylla melanoneura</name>
    <dbReference type="NCBI Taxonomy" id="428564"/>
    <lineage>
        <taxon>Eukaryota</taxon>
        <taxon>Metazoa</taxon>
        <taxon>Ecdysozoa</taxon>
        <taxon>Arthropoda</taxon>
        <taxon>Hexapoda</taxon>
        <taxon>Insecta</taxon>
        <taxon>Pterygota</taxon>
        <taxon>Neoptera</taxon>
        <taxon>Paraneoptera</taxon>
        <taxon>Hemiptera</taxon>
        <taxon>Sternorrhyncha</taxon>
        <taxon>Psylloidea</taxon>
        <taxon>Psyllidae</taxon>
        <taxon>Psyllinae</taxon>
        <taxon>Cacopsylla</taxon>
    </lineage>
</organism>
<name>A0A8D8SNV4_9HEMI</name>
<accession>A0A8D8SNV4</accession>